<comment type="caution">
    <text evidence="1">The sequence shown here is derived from an EMBL/GenBank/DDBJ whole genome shotgun (WGS) entry which is preliminary data.</text>
</comment>
<sequence length="60" mass="7026">MVIRVLFDTKDAAGLQESVGNVDNSWYDTTNDDFCSWLEILHFTFSNHHTTCLQYESYFV</sequence>
<organism evidence="1 2">
    <name type="scientific">Datura stramonium</name>
    <name type="common">Jimsonweed</name>
    <name type="synonym">Common thornapple</name>
    <dbReference type="NCBI Taxonomy" id="4076"/>
    <lineage>
        <taxon>Eukaryota</taxon>
        <taxon>Viridiplantae</taxon>
        <taxon>Streptophyta</taxon>
        <taxon>Embryophyta</taxon>
        <taxon>Tracheophyta</taxon>
        <taxon>Spermatophyta</taxon>
        <taxon>Magnoliopsida</taxon>
        <taxon>eudicotyledons</taxon>
        <taxon>Gunneridae</taxon>
        <taxon>Pentapetalae</taxon>
        <taxon>asterids</taxon>
        <taxon>lamiids</taxon>
        <taxon>Solanales</taxon>
        <taxon>Solanaceae</taxon>
        <taxon>Solanoideae</taxon>
        <taxon>Datureae</taxon>
        <taxon>Datura</taxon>
    </lineage>
</organism>
<dbReference type="Proteomes" id="UP000823775">
    <property type="component" value="Unassembled WGS sequence"/>
</dbReference>
<keyword evidence="2" id="KW-1185">Reference proteome</keyword>
<proteinExistence type="predicted"/>
<evidence type="ECO:0000313" key="2">
    <source>
        <dbReference type="Proteomes" id="UP000823775"/>
    </source>
</evidence>
<dbReference type="EMBL" id="JACEIK010003932">
    <property type="protein sequence ID" value="MCD9643583.1"/>
    <property type="molecule type" value="Genomic_DNA"/>
</dbReference>
<accession>A0ABS8VBL8</accession>
<protein>
    <submittedName>
        <fullName evidence="1">Uncharacterized protein</fullName>
    </submittedName>
</protein>
<evidence type="ECO:0000313" key="1">
    <source>
        <dbReference type="EMBL" id="MCD9643583.1"/>
    </source>
</evidence>
<reference evidence="1 2" key="1">
    <citation type="journal article" date="2021" name="BMC Genomics">
        <title>Datura genome reveals duplications of psychoactive alkaloid biosynthetic genes and high mutation rate following tissue culture.</title>
        <authorList>
            <person name="Rajewski A."/>
            <person name="Carter-House D."/>
            <person name="Stajich J."/>
            <person name="Litt A."/>
        </authorList>
    </citation>
    <scope>NUCLEOTIDE SEQUENCE [LARGE SCALE GENOMIC DNA]</scope>
    <source>
        <strain evidence="1">AR-01</strain>
    </source>
</reference>
<gene>
    <name evidence="1" type="ORF">HAX54_031185</name>
</gene>
<feature type="non-terminal residue" evidence="1">
    <location>
        <position position="60"/>
    </location>
</feature>
<name>A0ABS8VBL8_DATST</name>